<name>A0A194WUW4_MOLSC</name>
<dbReference type="GeneID" id="28815765"/>
<organism evidence="2 3">
    <name type="scientific">Mollisia scopiformis</name>
    <name type="common">Conifer needle endophyte fungus</name>
    <name type="synonym">Phialocephala scopiformis</name>
    <dbReference type="NCBI Taxonomy" id="149040"/>
    <lineage>
        <taxon>Eukaryota</taxon>
        <taxon>Fungi</taxon>
        <taxon>Dikarya</taxon>
        <taxon>Ascomycota</taxon>
        <taxon>Pezizomycotina</taxon>
        <taxon>Leotiomycetes</taxon>
        <taxon>Helotiales</taxon>
        <taxon>Mollisiaceae</taxon>
        <taxon>Mollisia</taxon>
    </lineage>
</organism>
<evidence type="ECO:0000313" key="2">
    <source>
        <dbReference type="EMBL" id="KUJ11745.1"/>
    </source>
</evidence>
<evidence type="ECO:0000256" key="1">
    <source>
        <dbReference type="SAM" id="Phobius"/>
    </source>
</evidence>
<dbReference type="Proteomes" id="UP000070700">
    <property type="component" value="Unassembled WGS sequence"/>
</dbReference>
<sequence length="131" mass="15164">MHLLKSGVERQKDWASLFCLFSGRLFLQACSVCVLFHVVLLSFHSLQHPYWAEQQEWSNTLLGLARCVVCEVGGSSLGCLFLKGQKIWRDGKGREGKEGKEVDSWHRIQHYGCKGNKQWDEKKHRMCVLWV</sequence>
<feature type="transmembrane region" description="Helical" evidence="1">
    <location>
        <begin position="21"/>
        <end position="43"/>
    </location>
</feature>
<proteinExistence type="predicted"/>
<accession>A0A194WUW4</accession>
<gene>
    <name evidence="2" type="ORF">LY89DRAFT_231540</name>
</gene>
<reference evidence="2 3" key="1">
    <citation type="submission" date="2015-10" db="EMBL/GenBank/DDBJ databases">
        <title>Full genome of DAOMC 229536 Phialocephala scopiformis, a fungal endophyte of spruce producing the potent anti-insectan compound rugulosin.</title>
        <authorList>
            <consortium name="DOE Joint Genome Institute"/>
            <person name="Walker A.K."/>
            <person name="Frasz S.L."/>
            <person name="Seifert K.A."/>
            <person name="Miller J.D."/>
            <person name="Mondo S.J."/>
            <person name="Labutti K."/>
            <person name="Lipzen A."/>
            <person name="Dockter R."/>
            <person name="Kennedy M."/>
            <person name="Grigoriev I.V."/>
            <person name="Spatafora J.W."/>
        </authorList>
    </citation>
    <scope>NUCLEOTIDE SEQUENCE [LARGE SCALE GENOMIC DNA]</scope>
    <source>
        <strain evidence="2 3">CBS 120377</strain>
    </source>
</reference>
<protein>
    <submittedName>
        <fullName evidence="2">Uncharacterized protein</fullName>
    </submittedName>
</protein>
<keyword evidence="1" id="KW-1133">Transmembrane helix</keyword>
<evidence type="ECO:0000313" key="3">
    <source>
        <dbReference type="Proteomes" id="UP000070700"/>
    </source>
</evidence>
<keyword evidence="3" id="KW-1185">Reference proteome</keyword>
<keyword evidence="1" id="KW-0472">Membrane</keyword>
<dbReference type="KEGG" id="psco:LY89DRAFT_231540"/>
<dbReference type="AlphaFoldDB" id="A0A194WUW4"/>
<dbReference type="EMBL" id="KQ947426">
    <property type="protein sequence ID" value="KUJ11745.1"/>
    <property type="molecule type" value="Genomic_DNA"/>
</dbReference>
<dbReference type="RefSeq" id="XP_018066100.1">
    <property type="nucleotide sequence ID" value="XM_018206039.1"/>
</dbReference>
<feature type="transmembrane region" description="Helical" evidence="1">
    <location>
        <begin position="63"/>
        <end position="82"/>
    </location>
</feature>
<dbReference type="InParanoid" id="A0A194WUW4"/>
<keyword evidence="1" id="KW-0812">Transmembrane</keyword>